<dbReference type="PANTHER" id="PTHR35279">
    <property type="match status" value="1"/>
</dbReference>
<dbReference type="RefSeq" id="WP_168036901.1">
    <property type="nucleotide sequence ID" value="NZ_JAATJH010000002.1"/>
</dbReference>
<comment type="caution">
    <text evidence="1">The sequence shown here is derived from an EMBL/GenBank/DDBJ whole genome shotgun (WGS) entry which is preliminary data.</text>
</comment>
<organism evidence="1 2">
    <name type="scientific">Neolewinella antarctica</name>
    <dbReference type="NCBI Taxonomy" id="442734"/>
    <lineage>
        <taxon>Bacteria</taxon>
        <taxon>Pseudomonadati</taxon>
        <taxon>Bacteroidota</taxon>
        <taxon>Saprospiria</taxon>
        <taxon>Saprospirales</taxon>
        <taxon>Lewinellaceae</taxon>
        <taxon>Neolewinella</taxon>
    </lineage>
</organism>
<dbReference type="SUPFAM" id="SSF75005">
    <property type="entry name" value="Arabinanase/levansucrase/invertase"/>
    <property type="match status" value="1"/>
</dbReference>
<dbReference type="PANTHER" id="PTHR35279:SF1">
    <property type="entry name" value="ARABINANASE_LEVANSUCRASE_INVERTASE"/>
    <property type="match status" value="1"/>
</dbReference>
<evidence type="ECO:0000313" key="2">
    <source>
        <dbReference type="Proteomes" id="UP000770785"/>
    </source>
</evidence>
<dbReference type="InterPro" id="IPR023296">
    <property type="entry name" value="Glyco_hydro_beta-prop_sf"/>
</dbReference>
<evidence type="ECO:0000313" key="1">
    <source>
        <dbReference type="EMBL" id="NJC26145.1"/>
    </source>
</evidence>
<protein>
    <submittedName>
        <fullName evidence="1">Uncharacterized protein</fullName>
    </submittedName>
</protein>
<keyword evidence="2" id="KW-1185">Reference proteome</keyword>
<dbReference type="Gene3D" id="2.115.10.20">
    <property type="entry name" value="Glycosyl hydrolase domain, family 43"/>
    <property type="match status" value="2"/>
</dbReference>
<name>A0ABX0XA72_9BACT</name>
<gene>
    <name evidence="1" type="ORF">GGR27_001644</name>
</gene>
<proteinExistence type="predicted"/>
<sequence length="318" mass="36041">MAWQKLGCFFKTDRQHPWMVSHACVPTGLYLPENDRIRIYFAPRNERGQSIPTYLEVDAADPTRVLYLHDRPILELGQLGTFDDGGIMPCSITTAENGDLYLYYVGWNPSVSVAYRNAVGLAISKDGGVTFERPFPGAVVDRSKDEPFFTASPCSFREGDTWHLWYASSTGFLEVNGRVEPLYEIKYAHSADGVEWTRLNQTIFAPVPIAIGTHECTARPSVVKDGDTYKMWFCYRGSYDYRNGDDAYRIGYAESKDARTWHRMDDRVGIDYSPTGWDSDMQTYPNVVDTPHGRYLFYNGNGFGATGIGCARWQNNTK</sequence>
<dbReference type="Proteomes" id="UP000770785">
    <property type="component" value="Unassembled WGS sequence"/>
</dbReference>
<reference evidence="1 2" key="1">
    <citation type="submission" date="2020-03" db="EMBL/GenBank/DDBJ databases">
        <title>Genomic Encyclopedia of Type Strains, Phase IV (KMG-IV): sequencing the most valuable type-strain genomes for metagenomic binning, comparative biology and taxonomic classification.</title>
        <authorList>
            <person name="Goeker M."/>
        </authorList>
    </citation>
    <scope>NUCLEOTIDE SEQUENCE [LARGE SCALE GENOMIC DNA]</scope>
    <source>
        <strain evidence="1 2">DSM 105096</strain>
    </source>
</reference>
<dbReference type="EMBL" id="JAATJH010000002">
    <property type="protein sequence ID" value="NJC26145.1"/>
    <property type="molecule type" value="Genomic_DNA"/>
</dbReference>
<accession>A0ABX0XA72</accession>